<evidence type="ECO:0000313" key="4">
    <source>
        <dbReference type="Proteomes" id="UP000199514"/>
    </source>
</evidence>
<organism evidence="3 4">
    <name type="scientific">Flexibacter flexilis DSM 6793</name>
    <dbReference type="NCBI Taxonomy" id="927664"/>
    <lineage>
        <taxon>Bacteria</taxon>
        <taxon>Pseudomonadati</taxon>
        <taxon>Bacteroidota</taxon>
        <taxon>Cytophagia</taxon>
        <taxon>Cytophagales</taxon>
        <taxon>Flexibacteraceae</taxon>
        <taxon>Flexibacter</taxon>
    </lineage>
</organism>
<evidence type="ECO:0000313" key="3">
    <source>
        <dbReference type="EMBL" id="SFC42316.1"/>
    </source>
</evidence>
<keyword evidence="4" id="KW-1185">Reference proteome</keyword>
<dbReference type="SUPFAM" id="SSF69318">
    <property type="entry name" value="Integrin alpha N-terminal domain"/>
    <property type="match status" value="2"/>
</dbReference>
<dbReference type="PANTHER" id="PTHR44103:SF1">
    <property type="entry name" value="PROPROTEIN CONVERTASE P"/>
    <property type="match status" value="1"/>
</dbReference>
<evidence type="ECO:0000259" key="2">
    <source>
        <dbReference type="Pfam" id="PF18962"/>
    </source>
</evidence>
<evidence type="ECO:0000256" key="1">
    <source>
        <dbReference type="ARBA" id="ARBA00022729"/>
    </source>
</evidence>
<dbReference type="InterPro" id="IPR026444">
    <property type="entry name" value="Secre_tail"/>
</dbReference>
<sequence length="723" mass="78415">MAQGVSFRPENAPNLVDANNNALPLAWLGGLNSPQFSTIKLNADDWEDLVVFDRSNSKLYTLITHQNTDGTFSYTYHPEYEVCFPSMQHWMALRDYDGDGKKDIFMWGTLGIKVYRNTTLTTGQPSFTQVSNGLMSTSFSGNPLLLTVDGTDYPSIIDIDNDGDLDFINFEFAGSTLEWHKNTSIETTGTAGLTYQKNGCWGETAKSTDCGDYMTGIVCKSDGGGRLAAPQNINHNGATALVLNLDGDNDYDVLAGEFHCQKLTALINGGGANPANAAIETVTYGYPAANPVDYYVFPTAYYQDINADGKRDLLVSPSTYTNDENLMDLSASVWLYENTGTDAAPNFVWQRNNFLQHLGIDLGEEAAPAFADMDADGDLDLFVGHRGTLSNNVFAGTVVVYENIGSSTQPIFRLYNDNFLTIRSLGLRNIKPLFGYLNDDAALDFAFIGSTASGTTQIFYYQNTAAASAPLAYTASTSPSVLPVTCSAGDAPNFTHLNGDALSDLLIGKANGSIYSIINQSVGNNLAFTQTSTNFGNLQGTLAYSATTAVADFDQNGQQDLLVCDADGYLKLYADFLNVPALVADTTLFETTLSPAYTQEYFGTLAYPAAADLDGDSFPDLFLGLKTGGLAYRRNTTNVPLSANNQLPKTVWQIAPNPSYDNIRVAGITRPTTYQLTDAQGRVLKQDTLMPDAQLPISDLAEGIYFLRLTDAAQHSVLKFMKQ</sequence>
<protein>
    <submittedName>
        <fullName evidence="3">Por secretion system C-terminal sorting domain-containing protein</fullName>
    </submittedName>
</protein>
<accession>A0A1I1J1H3</accession>
<dbReference type="Pfam" id="PF18962">
    <property type="entry name" value="Por_Secre_tail"/>
    <property type="match status" value="1"/>
</dbReference>
<keyword evidence="1" id="KW-0732">Signal</keyword>
<dbReference type="Pfam" id="PF13517">
    <property type="entry name" value="FG-GAP_3"/>
    <property type="match status" value="2"/>
</dbReference>
<dbReference type="NCBIfam" id="TIGR04183">
    <property type="entry name" value="Por_Secre_tail"/>
    <property type="match status" value="1"/>
</dbReference>
<dbReference type="Gene3D" id="2.130.10.130">
    <property type="entry name" value="Integrin alpha, N-terminal"/>
    <property type="match status" value="2"/>
</dbReference>
<dbReference type="InterPro" id="IPR013517">
    <property type="entry name" value="FG-GAP"/>
</dbReference>
<dbReference type="InterPro" id="IPR028994">
    <property type="entry name" value="Integrin_alpha_N"/>
</dbReference>
<proteinExistence type="predicted"/>
<dbReference type="STRING" id="927664.SAMN05421780_105167"/>
<dbReference type="AlphaFoldDB" id="A0A1I1J1H3"/>
<dbReference type="PANTHER" id="PTHR44103">
    <property type="entry name" value="PROPROTEIN CONVERTASE P"/>
    <property type="match status" value="1"/>
</dbReference>
<reference evidence="3 4" key="1">
    <citation type="submission" date="2016-10" db="EMBL/GenBank/DDBJ databases">
        <authorList>
            <person name="de Groot N.N."/>
        </authorList>
    </citation>
    <scope>NUCLEOTIDE SEQUENCE [LARGE SCALE GENOMIC DNA]</scope>
    <source>
        <strain evidence="3 4">DSM 6793</strain>
    </source>
</reference>
<dbReference type="Proteomes" id="UP000199514">
    <property type="component" value="Unassembled WGS sequence"/>
</dbReference>
<feature type="domain" description="Secretion system C-terminal sorting" evidence="2">
    <location>
        <begin position="655"/>
        <end position="719"/>
    </location>
</feature>
<gene>
    <name evidence="3" type="ORF">SAMN05421780_105167</name>
</gene>
<dbReference type="EMBL" id="FOLE01000005">
    <property type="protein sequence ID" value="SFC42316.1"/>
    <property type="molecule type" value="Genomic_DNA"/>
</dbReference>
<name>A0A1I1J1H3_9BACT</name>